<gene>
    <name evidence="2" type="ORF">OKA04_05885</name>
</gene>
<protein>
    <submittedName>
        <fullName evidence="2">Uncharacterized protein</fullName>
    </submittedName>
</protein>
<name>A0ABT3FL02_9BACT</name>
<evidence type="ECO:0000313" key="2">
    <source>
        <dbReference type="EMBL" id="MCW1884253.1"/>
    </source>
</evidence>
<sequence>MKATLFSALLLCAQAFGAGEGYTNFISQIQQDTGVVWNMPVVPQGNSPSALVLEGKGSLFQLWTIQQASATDYLLDQKLVGAYMPAATISIKTADPYTKVPRTRADQPFTVNYEVSKLLSGANLPVASTRVLLEHHTASYAAGQSSIPLTTAISGKPLTSAYISTNGPGVLSFPVTNLKATDPTKATGEEHFVIHALSDGTITQSQIANAYVQIWPVASGTIAGVKEGERIRYNAPPLTLTLKDLYPDSYTWLQVYPGPPKLNTEGVTVQGSQLVIDQDKSHSDILSVSNYDTVFPQDGTYTMELLTQTPFGIDRLSYVSVEVDRKLEIRAQMGEISSQ</sequence>
<feature type="signal peptide" evidence="1">
    <location>
        <begin position="1"/>
        <end position="18"/>
    </location>
</feature>
<keyword evidence="1" id="KW-0732">Signal</keyword>
<organism evidence="2 3">
    <name type="scientific">Luteolibacter flavescens</name>
    <dbReference type="NCBI Taxonomy" id="1859460"/>
    <lineage>
        <taxon>Bacteria</taxon>
        <taxon>Pseudomonadati</taxon>
        <taxon>Verrucomicrobiota</taxon>
        <taxon>Verrucomicrobiia</taxon>
        <taxon>Verrucomicrobiales</taxon>
        <taxon>Verrucomicrobiaceae</taxon>
        <taxon>Luteolibacter</taxon>
    </lineage>
</organism>
<feature type="chain" id="PRO_5047490674" evidence="1">
    <location>
        <begin position="19"/>
        <end position="339"/>
    </location>
</feature>
<dbReference type="RefSeq" id="WP_264500214.1">
    <property type="nucleotide sequence ID" value="NZ_JAPDDS010000003.1"/>
</dbReference>
<comment type="caution">
    <text evidence="2">The sequence shown here is derived from an EMBL/GenBank/DDBJ whole genome shotgun (WGS) entry which is preliminary data.</text>
</comment>
<evidence type="ECO:0000256" key="1">
    <source>
        <dbReference type="SAM" id="SignalP"/>
    </source>
</evidence>
<keyword evidence="3" id="KW-1185">Reference proteome</keyword>
<evidence type="ECO:0000313" key="3">
    <source>
        <dbReference type="Proteomes" id="UP001207930"/>
    </source>
</evidence>
<dbReference type="Proteomes" id="UP001207930">
    <property type="component" value="Unassembled WGS sequence"/>
</dbReference>
<dbReference type="EMBL" id="JAPDDS010000003">
    <property type="protein sequence ID" value="MCW1884253.1"/>
    <property type="molecule type" value="Genomic_DNA"/>
</dbReference>
<accession>A0ABT3FL02</accession>
<proteinExistence type="predicted"/>
<reference evidence="2 3" key="1">
    <citation type="submission" date="2022-10" db="EMBL/GenBank/DDBJ databases">
        <title>Luteolibacter flavescens strain MCCC 1K03193, whole genome shotgun sequencing project.</title>
        <authorList>
            <person name="Zhao G."/>
            <person name="Shen L."/>
        </authorList>
    </citation>
    <scope>NUCLEOTIDE SEQUENCE [LARGE SCALE GENOMIC DNA]</scope>
    <source>
        <strain evidence="2 3">MCCC 1K03193</strain>
    </source>
</reference>